<dbReference type="SUPFAM" id="SSF56801">
    <property type="entry name" value="Acetyl-CoA synthetase-like"/>
    <property type="match status" value="1"/>
</dbReference>
<name>A0ABP4N5Y2_9ACTN</name>
<reference evidence="2" key="1">
    <citation type="journal article" date="2019" name="Int. J. Syst. Evol. Microbiol.">
        <title>The Global Catalogue of Microorganisms (GCM) 10K type strain sequencing project: providing services to taxonomists for standard genome sequencing and annotation.</title>
        <authorList>
            <consortium name="The Broad Institute Genomics Platform"/>
            <consortium name="The Broad Institute Genome Sequencing Center for Infectious Disease"/>
            <person name="Wu L."/>
            <person name="Ma J."/>
        </authorList>
    </citation>
    <scope>NUCLEOTIDE SEQUENCE [LARGE SCALE GENOMIC DNA]</scope>
    <source>
        <strain evidence="2">JCM 14969</strain>
    </source>
</reference>
<accession>A0ABP4N5Y2</accession>
<evidence type="ECO:0000313" key="1">
    <source>
        <dbReference type="EMBL" id="GAA1556164.1"/>
    </source>
</evidence>
<comment type="caution">
    <text evidence="1">The sequence shown here is derived from an EMBL/GenBank/DDBJ whole genome shotgun (WGS) entry which is preliminary data.</text>
</comment>
<sequence length="235" mass="25135">MTGTLPELFSAAVRRDGANPFLTYYDDVSGERIELSALTTANWVAKTANLLVDEYDLESGETVAIGLPPHWLGVVWALSAWSAGSSVTTGEGSVAITGPDFGIRGTRETIASALLPLGGRFREPLPAGVHDYGAEVYNHPDVFVPFDPPAADSPAYDDRTHAELIRTAEPIADRVLTTADLVAPDGIGMLIGVVSGGGSIVLCRNLDEGKLERRIADEKVDRVLRPDSQHYLEGH</sequence>
<keyword evidence="2" id="KW-1185">Reference proteome</keyword>
<proteinExistence type="predicted"/>
<dbReference type="RefSeq" id="WP_344209614.1">
    <property type="nucleotide sequence ID" value="NZ_BAAAOS010000007.1"/>
</dbReference>
<dbReference type="NCBIfam" id="TIGR03089">
    <property type="entry name" value="TIGR03089 family protein"/>
    <property type="match status" value="1"/>
</dbReference>
<dbReference type="EMBL" id="BAAAOS010000007">
    <property type="protein sequence ID" value="GAA1556164.1"/>
    <property type="molecule type" value="Genomic_DNA"/>
</dbReference>
<dbReference type="Proteomes" id="UP001500393">
    <property type="component" value="Unassembled WGS sequence"/>
</dbReference>
<evidence type="ECO:0000313" key="2">
    <source>
        <dbReference type="Proteomes" id="UP001500393"/>
    </source>
</evidence>
<dbReference type="InterPro" id="IPR017523">
    <property type="entry name" value="Rv3268"/>
</dbReference>
<organism evidence="1 2">
    <name type="scientific">Kribbella sancticallisti</name>
    <dbReference type="NCBI Taxonomy" id="460087"/>
    <lineage>
        <taxon>Bacteria</taxon>
        <taxon>Bacillati</taxon>
        <taxon>Actinomycetota</taxon>
        <taxon>Actinomycetes</taxon>
        <taxon>Propionibacteriales</taxon>
        <taxon>Kribbellaceae</taxon>
        <taxon>Kribbella</taxon>
    </lineage>
</organism>
<gene>
    <name evidence="1" type="ORF">GCM10009789_06910</name>
</gene>
<protein>
    <submittedName>
        <fullName evidence="1">TIGR03089 family protein</fullName>
    </submittedName>
</protein>